<dbReference type="Gene3D" id="3.40.50.1000">
    <property type="entry name" value="HAD superfamily/HAD-like"/>
    <property type="match status" value="1"/>
</dbReference>
<proteinExistence type="predicted"/>
<dbReference type="RefSeq" id="WP_313794456.1">
    <property type="nucleotide sequence ID" value="NZ_CP102453.1"/>
</dbReference>
<dbReference type="PANTHER" id="PTHR10000">
    <property type="entry name" value="PHOSPHOSERINE PHOSPHATASE"/>
    <property type="match status" value="1"/>
</dbReference>
<dbReference type="PROSITE" id="PS01229">
    <property type="entry name" value="COF_2"/>
    <property type="match status" value="1"/>
</dbReference>
<dbReference type="PANTHER" id="PTHR10000:SF8">
    <property type="entry name" value="HAD SUPERFAMILY HYDROLASE-LIKE, TYPE 3"/>
    <property type="match status" value="1"/>
</dbReference>
<dbReference type="SUPFAM" id="SSF56784">
    <property type="entry name" value="HAD-like"/>
    <property type="match status" value="1"/>
</dbReference>
<keyword evidence="2" id="KW-1185">Reference proteome</keyword>
<accession>A0ABY5P9C4</accession>
<gene>
    <name evidence="1" type="ORF">NRE15_04775</name>
</gene>
<dbReference type="InterPro" id="IPR023214">
    <property type="entry name" value="HAD_sf"/>
</dbReference>
<dbReference type="Gene3D" id="3.30.1240.10">
    <property type="match status" value="1"/>
</dbReference>
<dbReference type="GO" id="GO:0016787">
    <property type="term" value="F:hydrolase activity"/>
    <property type="evidence" value="ECO:0007669"/>
    <property type="project" value="UniProtKB-KW"/>
</dbReference>
<evidence type="ECO:0000313" key="2">
    <source>
        <dbReference type="Proteomes" id="UP001315967"/>
    </source>
</evidence>
<organism evidence="1 2">
    <name type="scientific">Fundicoccus culcitae</name>
    <dbReference type="NCBI Taxonomy" id="2969821"/>
    <lineage>
        <taxon>Bacteria</taxon>
        <taxon>Bacillati</taxon>
        <taxon>Bacillota</taxon>
        <taxon>Bacilli</taxon>
        <taxon>Lactobacillales</taxon>
        <taxon>Aerococcaceae</taxon>
        <taxon>Fundicoccus</taxon>
    </lineage>
</organism>
<dbReference type="InterPro" id="IPR036412">
    <property type="entry name" value="HAD-like_sf"/>
</dbReference>
<dbReference type="SFLD" id="SFLDS00003">
    <property type="entry name" value="Haloacid_Dehalogenase"/>
    <property type="match status" value="1"/>
</dbReference>
<dbReference type="InterPro" id="IPR006379">
    <property type="entry name" value="HAD-SF_hydro_IIB"/>
</dbReference>
<dbReference type="NCBIfam" id="TIGR01484">
    <property type="entry name" value="HAD-SF-IIB"/>
    <property type="match status" value="1"/>
</dbReference>
<dbReference type="EMBL" id="CP102453">
    <property type="protein sequence ID" value="UUX34963.1"/>
    <property type="molecule type" value="Genomic_DNA"/>
</dbReference>
<reference evidence="1 2" key="1">
    <citation type="submission" date="2022-08" db="EMBL/GenBank/DDBJ databases">
        <title>Aerococcaceae sp. nov isolated from spoiled eye mask.</title>
        <authorList>
            <person name="Zhou G."/>
            <person name="Xie X.-B."/>
            <person name="Shi Q.-S."/>
            <person name="Wang Y.-S."/>
            <person name="Wen X."/>
            <person name="Peng H."/>
            <person name="Yang X.-J."/>
            <person name="Tao H.-B."/>
            <person name="Huang X.-M."/>
        </authorList>
    </citation>
    <scope>NUCLEOTIDE SEQUENCE [LARGE SCALE GENOMIC DNA]</scope>
    <source>
        <strain evidence="2">DM20194951</strain>
    </source>
</reference>
<dbReference type="SFLD" id="SFLDG01140">
    <property type="entry name" value="C2.B:_Phosphomannomutase_and_P"/>
    <property type="match status" value="1"/>
</dbReference>
<keyword evidence="1" id="KW-0378">Hydrolase</keyword>
<dbReference type="Proteomes" id="UP001315967">
    <property type="component" value="Chromosome"/>
</dbReference>
<evidence type="ECO:0000313" key="1">
    <source>
        <dbReference type="EMBL" id="UUX34963.1"/>
    </source>
</evidence>
<protein>
    <submittedName>
        <fullName evidence="1">HAD family hydrolase</fullName>
    </submittedName>
</protein>
<name>A0ABY5P9C4_9LACT</name>
<sequence length="282" mass="32167">MTLKLIMIDLDETLLRKNKTYDEERFNRISEQLIQAGVTMCIATGNSYHKVVEYVDVEHHKNMYYATDNGNYLVHGGQITRAIGITPDLLREIATFIDEFEGFYIQISLGNQSYMRKVDSAGYERIRRYNNKLEMIDSFDEIDNGHLITKIAVMSDHSLEKNKVLARILNERFEAVNAVTSGDGWIDIYTAEGGKGSAVKYLQELLGISPEASMAFGDSLNDESMMKEVLYSVAMENADHDLADSCRFQVGSNEDQAVLTTLERYIIEGNLDFMEEYRIHHI</sequence>
<dbReference type="Pfam" id="PF08282">
    <property type="entry name" value="Hydrolase_3"/>
    <property type="match status" value="1"/>
</dbReference>